<accession>A0A679K2P9</accession>
<dbReference type="GO" id="GO:0090729">
    <property type="term" value="F:toxin activity"/>
    <property type="evidence" value="ECO:0007669"/>
    <property type="project" value="UniProtKB-KW"/>
</dbReference>
<evidence type="ECO:0000313" key="9">
    <source>
        <dbReference type="Proteomes" id="UP001055307"/>
    </source>
</evidence>
<dbReference type="GO" id="GO:0004540">
    <property type="term" value="F:RNA nuclease activity"/>
    <property type="evidence" value="ECO:0007669"/>
    <property type="project" value="InterPro"/>
</dbReference>
<dbReference type="EMBL" id="LR743511">
    <property type="protein sequence ID" value="CAA2145407.1"/>
    <property type="molecule type" value="Genomic_DNA"/>
</dbReference>
<keyword evidence="5" id="KW-0460">Magnesium</keyword>
<evidence type="ECO:0000256" key="1">
    <source>
        <dbReference type="ARBA" id="ARBA00022649"/>
    </source>
</evidence>
<reference evidence="8" key="3">
    <citation type="submission" date="2021-08" db="EMBL/GenBank/DDBJ databases">
        <authorList>
            <person name="Tani A."/>
            <person name="Ola A."/>
            <person name="Ogura Y."/>
            <person name="Katsura K."/>
            <person name="Hayashi T."/>
        </authorList>
    </citation>
    <scope>NUCLEOTIDE SEQUENCE</scope>
    <source>
        <strain evidence="8">DSM 21893</strain>
    </source>
</reference>
<keyword evidence="3 5" id="KW-0479">Metal-binding</keyword>
<evidence type="ECO:0000256" key="5">
    <source>
        <dbReference type="HAMAP-Rule" id="MF_00265"/>
    </source>
</evidence>
<comment type="function">
    <text evidence="5">Toxic component of a toxin-antitoxin (TA) system. An RNase.</text>
</comment>
<dbReference type="EC" id="3.1.-.-" evidence="5"/>
<feature type="binding site" evidence="5">
    <location>
        <position position="102"/>
    </location>
    <ligand>
        <name>Mg(2+)</name>
        <dbReference type="ChEBI" id="CHEBI:18420"/>
    </ligand>
</feature>
<dbReference type="Gene3D" id="3.40.50.1010">
    <property type="entry name" value="5'-nuclease"/>
    <property type="match status" value="1"/>
</dbReference>
<reference evidence="7" key="2">
    <citation type="submission" date="2019-12" db="EMBL/GenBank/DDBJ databases">
        <authorList>
            <person name="Cremers G."/>
        </authorList>
    </citation>
    <scope>NUCLEOTIDE SEQUENCE</scope>
    <source>
        <strain evidence="7">Mbul2</strain>
    </source>
</reference>
<dbReference type="RefSeq" id="WP_082473145.1">
    <property type="nucleotide sequence ID" value="NZ_BPQF01000010.1"/>
</dbReference>
<dbReference type="SUPFAM" id="SSF88723">
    <property type="entry name" value="PIN domain-like"/>
    <property type="match status" value="1"/>
</dbReference>
<dbReference type="GO" id="GO:0016787">
    <property type="term" value="F:hydrolase activity"/>
    <property type="evidence" value="ECO:0007669"/>
    <property type="project" value="UniProtKB-KW"/>
</dbReference>
<evidence type="ECO:0000256" key="3">
    <source>
        <dbReference type="ARBA" id="ARBA00022723"/>
    </source>
</evidence>
<keyword evidence="4 5" id="KW-0378">Hydrolase</keyword>
<comment type="similarity">
    <text evidence="5">Belongs to the PINc/VapC protein family.</text>
</comment>
<reference evidence="8" key="1">
    <citation type="journal article" date="2016" name="Front. Microbiol.">
        <title>Genome Sequence of the Piezophilic, Mesophilic Sulfate-Reducing Bacterium Desulfovibrio indicus J2T.</title>
        <authorList>
            <person name="Cao J."/>
            <person name="Maignien L."/>
            <person name="Shao Z."/>
            <person name="Alain K."/>
            <person name="Jebbar M."/>
        </authorList>
    </citation>
    <scope>NUCLEOTIDE SEQUENCE</scope>
    <source>
        <strain evidence="8">DSM 21893</strain>
    </source>
</reference>
<keyword evidence="9" id="KW-1185">Reference proteome</keyword>
<keyword evidence="1 5" id="KW-1277">Toxin-antitoxin system</keyword>
<dbReference type="Pfam" id="PF01850">
    <property type="entry name" value="PIN"/>
    <property type="match status" value="1"/>
</dbReference>
<organism evidence="7">
    <name type="scientific">Methylobacterium bullatum</name>
    <dbReference type="NCBI Taxonomy" id="570505"/>
    <lineage>
        <taxon>Bacteria</taxon>
        <taxon>Pseudomonadati</taxon>
        <taxon>Pseudomonadota</taxon>
        <taxon>Alphaproteobacteria</taxon>
        <taxon>Hyphomicrobiales</taxon>
        <taxon>Methylobacteriaceae</taxon>
        <taxon>Methylobacterium</taxon>
    </lineage>
</organism>
<keyword evidence="5" id="KW-0800">Toxin</keyword>
<comment type="cofactor">
    <cofactor evidence="5">
        <name>Mg(2+)</name>
        <dbReference type="ChEBI" id="CHEBI:18420"/>
    </cofactor>
</comment>
<evidence type="ECO:0000313" key="8">
    <source>
        <dbReference type="EMBL" id="GJD39198.1"/>
    </source>
</evidence>
<evidence type="ECO:0000256" key="4">
    <source>
        <dbReference type="ARBA" id="ARBA00022801"/>
    </source>
</evidence>
<evidence type="ECO:0000259" key="6">
    <source>
        <dbReference type="Pfam" id="PF01850"/>
    </source>
</evidence>
<evidence type="ECO:0000256" key="2">
    <source>
        <dbReference type="ARBA" id="ARBA00022722"/>
    </source>
</evidence>
<gene>
    <name evidence="5 7" type="primary">vapC</name>
    <name evidence="7" type="ORF">MBLL_04530</name>
    <name evidence="8" type="ORF">OICFNHDK_1654</name>
</gene>
<dbReference type="AlphaFoldDB" id="A0A679K2P9"/>
<dbReference type="InterPro" id="IPR029060">
    <property type="entry name" value="PIN-like_dom_sf"/>
</dbReference>
<protein>
    <recommendedName>
        <fullName evidence="5">Ribonuclease VapC</fullName>
        <shortName evidence="5">RNase VapC</shortName>
        <ecNumber evidence="5">3.1.-.-</ecNumber>
    </recommendedName>
    <alternativeName>
        <fullName evidence="5">Toxin VapC</fullName>
    </alternativeName>
</protein>
<proteinExistence type="inferred from homology"/>
<keyword evidence="2 5" id="KW-0540">Nuclease</keyword>
<evidence type="ECO:0000313" key="7">
    <source>
        <dbReference type="EMBL" id="CAA2145407.1"/>
    </source>
</evidence>
<name>A0A679K2P9_9HYPH</name>
<dbReference type="InterPro" id="IPR022907">
    <property type="entry name" value="VapC_family"/>
</dbReference>
<keyword evidence="7" id="KW-0255">Endonuclease</keyword>
<dbReference type="EMBL" id="BPQF01000010">
    <property type="protein sequence ID" value="GJD39198.1"/>
    <property type="molecule type" value="Genomic_DNA"/>
</dbReference>
<dbReference type="HAMAP" id="MF_00265">
    <property type="entry name" value="VapC_Nob1"/>
    <property type="match status" value="1"/>
</dbReference>
<dbReference type="GO" id="GO:0004519">
    <property type="term" value="F:endonuclease activity"/>
    <property type="evidence" value="ECO:0007669"/>
    <property type="project" value="UniProtKB-KW"/>
</dbReference>
<sequence length="148" mass="16276">MTDRLFFDTNLLVYAMDPAAADRRATSVRLIKLAFGQRRLVISPQILNECYAVLVHKRKLVTPSAAAAYLATLYPACTAALDTQTHRTAIAMEMQYRLSWWDSLAIASAIQAGCKSFVSEDLSDGQILDTVRVINPFTPHASATLALT</sequence>
<feature type="domain" description="PIN" evidence="6">
    <location>
        <begin position="6"/>
        <end position="121"/>
    </location>
</feature>
<dbReference type="CDD" id="cd18692">
    <property type="entry name" value="PIN_VapC-like"/>
    <property type="match status" value="1"/>
</dbReference>
<feature type="binding site" evidence="5">
    <location>
        <position position="8"/>
    </location>
    <ligand>
        <name>Mg(2+)</name>
        <dbReference type="ChEBI" id="CHEBI:18420"/>
    </ligand>
</feature>
<dbReference type="Proteomes" id="UP001055307">
    <property type="component" value="Unassembled WGS sequence"/>
</dbReference>
<dbReference type="GO" id="GO:0000287">
    <property type="term" value="F:magnesium ion binding"/>
    <property type="evidence" value="ECO:0007669"/>
    <property type="project" value="UniProtKB-UniRule"/>
</dbReference>
<dbReference type="InterPro" id="IPR002716">
    <property type="entry name" value="PIN_dom"/>
</dbReference>